<accession>A0A9Q0H2P0</accession>
<reference evidence="2" key="1">
    <citation type="journal article" date="2023" name="Plant J.">
        <title>The genome of the king protea, Protea cynaroides.</title>
        <authorList>
            <person name="Chang J."/>
            <person name="Duong T.A."/>
            <person name="Schoeman C."/>
            <person name="Ma X."/>
            <person name="Roodt D."/>
            <person name="Barker N."/>
            <person name="Li Z."/>
            <person name="Van de Peer Y."/>
            <person name="Mizrachi E."/>
        </authorList>
    </citation>
    <scope>NUCLEOTIDE SEQUENCE</scope>
    <source>
        <tissue evidence="2">Young leaves</tissue>
    </source>
</reference>
<gene>
    <name evidence="2" type="ORF">NE237_012847</name>
</gene>
<evidence type="ECO:0000256" key="1">
    <source>
        <dbReference type="SAM" id="MobiDB-lite"/>
    </source>
</evidence>
<dbReference type="Proteomes" id="UP001141806">
    <property type="component" value="Unassembled WGS sequence"/>
</dbReference>
<comment type="caution">
    <text evidence="2">The sequence shown here is derived from an EMBL/GenBank/DDBJ whole genome shotgun (WGS) entry which is preliminary data.</text>
</comment>
<feature type="region of interest" description="Disordered" evidence="1">
    <location>
        <begin position="100"/>
        <end position="124"/>
    </location>
</feature>
<dbReference type="AlphaFoldDB" id="A0A9Q0H2P0"/>
<protein>
    <submittedName>
        <fullName evidence="2">Uncharacterized protein</fullName>
    </submittedName>
</protein>
<evidence type="ECO:0000313" key="3">
    <source>
        <dbReference type="Proteomes" id="UP001141806"/>
    </source>
</evidence>
<keyword evidence="3" id="KW-1185">Reference proteome</keyword>
<evidence type="ECO:0000313" key="2">
    <source>
        <dbReference type="EMBL" id="KAJ4956064.1"/>
    </source>
</evidence>
<dbReference type="EMBL" id="JAMYWD010000011">
    <property type="protein sequence ID" value="KAJ4956064.1"/>
    <property type="molecule type" value="Genomic_DNA"/>
</dbReference>
<sequence>MPFTCSPADCQISLRPSGWPKQSTRGFEVVHPNCGSTPITAGSSHELAINGFISPAASRDGLSLCSGDPVPLAMLPAPGQSDTNDEFSCEESWYARSKDMTGHSFSSDEESQELEWLSRKGSIG</sequence>
<proteinExistence type="predicted"/>
<name>A0A9Q0H2P0_9MAGN</name>
<organism evidence="2 3">
    <name type="scientific">Protea cynaroides</name>
    <dbReference type="NCBI Taxonomy" id="273540"/>
    <lineage>
        <taxon>Eukaryota</taxon>
        <taxon>Viridiplantae</taxon>
        <taxon>Streptophyta</taxon>
        <taxon>Embryophyta</taxon>
        <taxon>Tracheophyta</taxon>
        <taxon>Spermatophyta</taxon>
        <taxon>Magnoliopsida</taxon>
        <taxon>Proteales</taxon>
        <taxon>Proteaceae</taxon>
        <taxon>Protea</taxon>
    </lineage>
</organism>